<keyword evidence="2" id="KW-0350">Heme biosynthesis</keyword>
<dbReference type="SUPFAM" id="SSF46785">
    <property type="entry name" value="Winged helix' DNA-binding domain"/>
    <property type="match status" value="1"/>
</dbReference>
<comment type="caution">
    <text evidence="9">The sequence shown here is derived from an EMBL/GenBank/DDBJ whole genome shotgun (WGS) entry which is preliminary data.</text>
</comment>
<dbReference type="GO" id="GO:0016829">
    <property type="term" value="F:lyase activity"/>
    <property type="evidence" value="ECO:0007669"/>
    <property type="project" value="UniProtKB-KW"/>
</dbReference>
<evidence type="ECO:0000256" key="5">
    <source>
        <dbReference type="ARBA" id="ARBA00023471"/>
    </source>
</evidence>
<comment type="pathway">
    <text evidence="1">Porphyrin-containing compound metabolism; protoheme biosynthesis.</text>
</comment>
<protein>
    <recommendedName>
        <fullName evidence="5">siroheme decarboxylase</fullName>
        <ecNumber evidence="5">4.1.1.111</ecNumber>
    </recommendedName>
</protein>
<dbReference type="InterPro" id="IPR050684">
    <property type="entry name" value="HTH-Siroheme_Decarb"/>
</dbReference>
<dbReference type="GO" id="GO:0006783">
    <property type="term" value="P:heme biosynthetic process"/>
    <property type="evidence" value="ECO:0007669"/>
    <property type="project" value="UniProtKB-KW"/>
</dbReference>
<dbReference type="InterPro" id="IPR053953">
    <property type="entry name" value="NirdL-like_HTH"/>
</dbReference>
<keyword evidence="3" id="KW-0456">Lyase</keyword>
<dbReference type="InterPro" id="IPR036390">
    <property type="entry name" value="WH_DNA-bd_sf"/>
</dbReference>
<dbReference type="SMART" id="SM00344">
    <property type="entry name" value="HTH_ASNC"/>
    <property type="match status" value="1"/>
</dbReference>
<dbReference type="Pfam" id="PF17805">
    <property type="entry name" value="AsnC_trans_reg2"/>
    <property type="match status" value="1"/>
</dbReference>
<evidence type="ECO:0000259" key="7">
    <source>
        <dbReference type="Pfam" id="PF17805"/>
    </source>
</evidence>
<dbReference type="Pfam" id="PF22451">
    <property type="entry name" value="NirdL-like_HTH"/>
    <property type="match status" value="1"/>
</dbReference>
<reference evidence="9" key="1">
    <citation type="journal article" date="2020" name="mSystems">
        <title>Genome- and Community-Level Interaction Insights into Carbon Utilization and Element Cycling Functions of Hydrothermarchaeota in Hydrothermal Sediment.</title>
        <authorList>
            <person name="Zhou Z."/>
            <person name="Liu Y."/>
            <person name="Xu W."/>
            <person name="Pan J."/>
            <person name="Luo Z.H."/>
            <person name="Li M."/>
        </authorList>
    </citation>
    <scope>NUCLEOTIDE SEQUENCE [LARGE SCALE GENOMIC DNA]</scope>
    <source>
        <strain evidence="9">SpSt-769</strain>
    </source>
</reference>
<proteinExistence type="inferred from homology"/>
<evidence type="ECO:0000256" key="2">
    <source>
        <dbReference type="ARBA" id="ARBA00023133"/>
    </source>
</evidence>
<evidence type="ECO:0000256" key="1">
    <source>
        <dbReference type="ARBA" id="ARBA00004744"/>
    </source>
</evidence>
<feature type="domain" description="Siroheme decarboxylase AsnC-like ligand binding" evidence="7">
    <location>
        <begin position="73"/>
        <end position="157"/>
    </location>
</feature>
<dbReference type="EMBL" id="DTGT01000022">
    <property type="protein sequence ID" value="HGH59806.1"/>
    <property type="molecule type" value="Genomic_DNA"/>
</dbReference>
<feature type="domain" description="Siroheme decarboxylase NirL-like HTH" evidence="8">
    <location>
        <begin position="16"/>
        <end position="62"/>
    </location>
</feature>
<dbReference type="UniPathway" id="UPA00252"/>
<dbReference type="PANTHER" id="PTHR43413:SF1">
    <property type="entry name" value="SIROHEME DECARBOXYLASE NIRL SUBUNIT"/>
    <property type="match status" value="1"/>
</dbReference>
<comment type="similarity">
    <text evidence="4">Belongs to the Ahb/Nir family.</text>
</comment>
<dbReference type="InterPro" id="IPR040523">
    <property type="entry name" value="AsnC_trans_reg2"/>
</dbReference>
<dbReference type="EC" id="4.1.1.111" evidence="5"/>
<evidence type="ECO:0000259" key="8">
    <source>
        <dbReference type="Pfam" id="PF22451"/>
    </source>
</evidence>
<dbReference type="AlphaFoldDB" id="A0A7C4AQ34"/>
<evidence type="ECO:0000256" key="6">
    <source>
        <dbReference type="ARBA" id="ARBA00048470"/>
    </source>
</evidence>
<evidence type="ECO:0000256" key="4">
    <source>
        <dbReference type="ARBA" id="ARBA00023457"/>
    </source>
</evidence>
<gene>
    <name evidence="9" type="ORF">ENV54_00755</name>
</gene>
<dbReference type="InterPro" id="IPR019885">
    <property type="entry name" value="Tscrpt_reg_HTH_AsnC-type_CS"/>
</dbReference>
<dbReference type="PANTHER" id="PTHR43413">
    <property type="entry name" value="TRANSCRIPTIONAL REGULATOR, ASNC FAMILY"/>
    <property type="match status" value="1"/>
</dbReference>
<comment type="catalytic activity">
    <reaction evidence="6">
        <text>siroheme + 2 H(+) = 12,18-didecarboxysiroheme + 2 CO2</text>
        <dbReference type="Rhea" id="RHEA:19093"/>
        <dbReference type="ChEBI" id="CHEBI:15378"/>
        <dbReference type="ChEBI" id="CHEBI:16526"/>
        <dbReference type="ChEBI" id="CHEBI:60052"/>
        <dbReference type="ChEBI" id="CHEBI:140497"/>
        <dbReference type="EC" id="4.1.1.111"/>
    </reaction>
</comment>
<dbReference type="InterPro" id="IPR019888">
    <property type="entry name" value="Tscrpt_reg_AsnC-like"/>
</dbReference>
<evidence type="ECO:0000313" key="9">
    <source>
        <dbReference type="EMBL" id="HGH59806.1"/>
    </source>
</evidence>
<accession>A0A7C4AQ34</accession>
<sequence>MKQKLQSPLPSIDELDKKILVILQGDLGDTPEPYAAIAKALGTSESEVLCRISRMLKEGVIRRIGAMIRHIEAGIGFNGMVVWKVKPEAIEQMGSLLASFPEVTHCYERPAFGSFGGTLFTMVHAESEAACKEIVQKMAAASGLEEYEVLFSSRELKKISMTYFDENASREGCSARKEL</sequence>
<name>A0A7C4AQ34_9BACT</name>
<dbReference type="Gene3D" id="3.30.70.3460">
    <property type="match status" value="1"/>
</dbReference>
<dbReference type="PROSITE" id="PS00519">
    <property type="entry name" value="HTH_ASNC_1"/>
    <property type="match status" value="1"/>
</dbReference>
<organism evidence="9">
    <name type="scientific">Desulfomonile tiedjei</name>
    <dbReference type="NCBI Taxonomy" id="2358"/>
    <lineage>
        <taxon>Bacteria</taxon>
        <taxon>Pseudomonadati</taxon>
        <taxon>Thermodesulfobacteriota</taxon>
        <taxon>Desulfomonilia</taxon>
        <taxon>Desulfomonilales</taxon>
        <taxon>Desulfomonilaceae</taxon>
        <taxon>Desulfomonile</taxon>
    </lineage>
</organism>
<evidence type="ECO:0000256" key="3">
    <source>
        <dbReference type="ARBA" id="ARBA00023239"/>
    </source>
</evidence>